<evidence type="ECO:0008006" key="4">
    <source>
        <dbReference type="Google" id="ProtNLM"/>
    </source>
</evidence>
<reference evidence="2" key="1">
    <citation type="submission" date="2023-10" db="EMBL/GenBank/DDBJ databases">
        <authorList>
            <person name="Chen Y."/>
            <person name="Shah S."/>
            <person name="Dougan E. K."/>
            <person name="Thang M."/>
            <person name="Chan C."/>
        </authorList>
    </citation>
    <scope>NUCLEOTIDE SEQUENCE [LARGE SCALE GENOMIC DNA]</scope>
</reference>
<dbReference type="EMBL" id="CAUYUJ010019370">
    <property type="protein sequence ID" value="CAK0890625.1"/>
    <property type="molecule type" value="Genomic_DNA"/>
</dbReference>
<feature type="compositionally biased region" description="Low complexity" evidence="1">
    <location>
        <begin position="141"/>
        <end position="158"/>
    </location>
</feature>
<proteinExistence type="predicted"/>
<evidence type="ECO:0000313" key="2">
    <source>
        <dbReference type="EMBL" id="CAK0890625.1"/>
    </source>
</evidence>
<comment type="caution">
    <text evidence="2">The sequence shown here is derived from an EMBL/GenBank/DDBJ whole genome shotgun (WGS) entry which is preliminary data.</text>
</comment>
<gene>
    <name evidence="2" type="ORF">PCOR1329_LOCUS70780</name>
</gene>
<evidence type="ECO:0000313" key="3">
    <source>
        <dbReference type="Proteomes" id="UP001189429"/>
    </source>
</evidence>
<sequence>GAPPWASAGGGMLRPTSRPRSVARGRRRSEDEDDGQAVGHGRKIYRTRTSGTPDSDKSDLPEVPGVIRAAVDDLWPKHDPDGDGRITWKTGEAMAFLKEFFEAFDHPMPEAGKVMFHQMYSMVLSDANCPAEVGLNKESRPGSSPTGAGSGPSRASAR</sequence>
<accession>A0ABN9WYW1</accession>
<feature type="non-terminal residue" evidence="2">
    <location>
        <position position="158"/>
    </location>
</feature>
<feature type="non-terminal residue" evidence="2">
    <location>
        <position position="1"/>
    </location>
</feature>
<evidence type="ECO:0000256" key="1">
    <source>
        <dbReference type="SAM" id="MobiDB-lite"/>
    </source>
</evidence>
<name>A0ABN9WYW1_9DINO</name>
<organism evidence="2 3">
    <name type="scientific">Prorocentrum cordatum</name>
    <dbReference type="NCBI Taxonomy" id="2364126"/>
    <lineage>
        <taxon>Eukaryota</taxon>
        <taxon>Sar</taxon>
        <taxon>Alveolata</taxon>
        <taxon>Dinophyceae</taxon>
        <taxon>Prorocentrales</taxon>
        <taxon>Prorocentraceae</taxon>
        <taxon>Prorocentrum</taxon>
    </lineage>
</organism>
<keyword evidence="3" id="KW-1185">Reference proteome</keyword>
<feature type="region of interest" description="Disordered" evidence="1">
    <location>
        <begin position="1"/>
        <end position="64"/>
    </location>
</feature>
<feature type="region of interest" description="Disordered" evidence="1">
    <location>
        <begin position="132"/>
        <end position="158"/>
    </location>
</feature>
<dbReference type="Proteomes" id="UP001189429">
    <property type="component" value="Unassembled WGS sequence"/>
</dbReference>
<protein>
    <recommendedName>
        <fullName evidence="4">Calmodulin</fullName>
    </recommendedName>
</protein>